<keyword evidence="9" id="KW-0479">Metal-binding</keyword>
<feature type="domain" description="Fringe-like glycosyltransferase" evidence="20">
    <location>
        <begin position="95"/>
        <end position="342"/>
    </location>
</feature>
<evidence type="ECO:0000256" key="10">
    <source>
        <dbReference type="ARBA" id="ARBA00022968"/>
    </source>
</evidence>
<evidence type="ECO:0000256" key="18">
    <source>
        <dbReference type="ARBA" id="ARBA00047713"/>
    </source>
</evidence>
<dbReference type="GO" id="GO:0033829">
    <property type="term" value="F:O-fucosylpeptide 3-beta-N-acetylglucosaminyltransferase activity"/>
    <property type="evidence" value="ECO:0007669"/>
    <property type="project" value="UniProtKB-EC"/>
</dbReference>
<keyword evidence="22" id="KW-1185">Reference proteome</keyword>
<dbReference type="GO" id="GO:0000139">
    <property type="term" value="C:Golgi membrane"/>
    <property type="evidence" value="ECO:0007669"/>
    <property type="project" value="UniProtKB-SubCell"/>
</dbReference>
<evidence type="ECO:0000256" key="13">
    <source>
        <dbReference type="ARBA" id="ARBA00023136"/>
    </source>
</evidence>
<dbReference type="FunFam" id="3.90.550.50:FF:000003">
    <property type="entry name" value="Beta-1,3-N-acetylglucosaminyltransferase"/>
    <property type="match status" value="1"/>
</dbReference>
<dbReference type="Pfam" id="PF02434">
    <property type="entry name" value="Fringe"/>
    <property type="match status" value="1"/>
</dbReference>
<keyword evidence="7" id="KW-0808">Transferase</keyword>
<keyword evidence="8" id="KW-0812">Transmembrane</keyword>
<evidence type="ECO:0000256" key="2">
    <source>
        <dbReference type="ARBA" id="ARBA00004323"/>
    </source>
</evidence>
<keyword evidence="16" id="KW-0464">Manganese</keyword>
<evidence type="ECO:0000256" key="15">
    <source>
        <dbReference type="ARBA" id="ARBA00023180"/>
    </source>
</evidence>
<comment type="catalytic activity">
    <reaction evidence="18">
        <text>3-O-(alpha-L-fucosyl)-L-seryl-[EGF-like domain protein] + UDP-N-acetyl-alpha-D-glucosamine = 3-O-(N-acetyl-beta-D-glucosaminyl-(1-&gt;3)-alpha-L-fucosyl)-L-seryl-[EGF-like domain protein] + UDP + H(+)</text>
        <dbReference type="Rhea" id="RHEA:70511"/>
        <dbReference type="Rhea" id="RHEA-COMP:17919"/>
        <dbReference type="Rhea" id="RHEA-COMP:17920"/>
        <dbReference type="ChEBI" id="CHEBI:15378"/>
        <dbReference type="ChEBI" id="CHEBI:57705"/>
        <dbReference type="ChEBI" id="CHEBI:58223"/>
        <dbReference type="ChEBI" id="CHEBI:189632"/>
        <dbReference type="ChEBI" id="CHEBI:189633"/>
        <dbReference type="EC" id="2.4.1.222"/>
    </reaction>
</comment>
<proteinExistence type="inferred from homology"/>
<evidence type="ECO:0000256" key="8">
    <source>
        <dbReference type="ARBA" id="ARBA00022692"/>
    </source>
</evidence>
<evidence type="ECO:0000256" key="1">
    <source>
        <dbReference type="ARBA" id="ARBA00001936"/>
    </source>
</evidence>
<evidence type="ECO:0000256" key="19">
    <source>
        <dbReference type="ARBA" id="ARBA00049245"/>
    </source>
</evidence>
<dbReference type="EC" id="2.4.1.222" evidence="4"/>
<evidence type="ECO:0000313" key="21">
    <source>
        <dbReference type="EMBL" id="CAB1441897.1"/>
    </source>
</evidence>
<accession>A0A9N7V0Q1</accession>
<reference evidence="21" key="1">
    <citation type="submission" date="2020-03" db="EMBL/GenBank/DDBJ databases">
        <authorList>
            <person name="Weist P."/>
        </authorList>
    </citation>
    <scope>NUCLEOTIDE SEQUENCE</scope>
</reference>
<keyword evidence="11" id="KW-1133">Transmembrane helix</keyword>
<evidence type="ECO:0000256" key="16">
    <source>
        <dbReference type="ARBA" id="ARBA00023211"/>
    </source>
</evidence>
<keyword evidence="10" id="KW-0735">Signal-anchor</keyword>
<evidence type="ECO:0000256" key="11">
    <source>
        <dbReference type="ARBA" id="ARBA00022989"/>
    </source>
</evidence>
<dbReference type="InterPro" id="IPR003378">
    <property type="entry name" value="Fringe-like_glycosylTrfase"/>
</dbReference>
<dbReference type="GO" id="GO:0046872">
    <property type="term" value="F:metal ion binding"/>
    <property type="evidence" value="ECO:0007669"/>
    <property type="project" value="UniProtKB-KW"/>
</dbReference>
<comment type="catalytic activity">
    <reaction evidence="19">
        <text>3-O-(alpha-L-fucosyl)-L-threonyl-[EGF-like domain protein] + UDP-N-acetyl-alpha-D-glucosamine = 3-O-(N-acetyl-beta-D-glucosaminyl-(1-&gt;3)-alpha-L-fucosyl)-L-threonyl-[EGF-like domain protein] + UDP + H(+)</text>
        <dbReference type="Rhea" id="RHEA:70531"/>
        <dbReference type="Rhea" id="RHEA-COMP:17922"/>
        <dbReference type="Rhea" id="RHEA-COMP:17923"/>
        <dbReference type="ChEBI" id="CHEBI:15378"/>
        <dbReference type="ChEBI" id="CHEBI:57705"/>
        <dbReference type="ChEBI" id="CHEBI:58223"/>
        <dbReference type="ChEBI" id="CHEBI:189631"/>
        <dbReference type="ChEBI" id="CHEBI:189634"/>
        <dbReference type="EC" id="2.4.1.222"/>
    </reaction>
</comment>
<keyword evidence="13" id="KW-0472">Membrane</keyword>
<evidence type="ECO:0000256" key="12">
    <source>
        <dbReference type="ARBA" id="ARBA00023034"/>
    </source>
</evidence>
<keyword evidence="6" id="KW-0328">Glycosyltransferase</keyword>
<dbReference type="EMBL" id="CADEAL010002735">
    <property type="protein sequence ID" value="CAB1441897.1"/>
    <property type="molecule type" value="Genomic_DNA"/>
</dbReference>
<keyword evidence="15" id="KW-0325">Glycoprotein</keyword>
<dbReference type="Gene3D" id="3.90.550.50">
    <property type="match status" value="1"/>
</dbReference>
<keyword evidence="14" id="KW-1015">Disulfide bond</keyword>
<gene>
    <name evidence="21" type="ORF">PLEPLA_LOCUS29621</name>
</gene>
<evidence type="ECO:0000256" key="17">
    <source>
        <dbReference type="ARBA" id="ARBA00029637"/>
    </source>
</evidence>
<evidence type="ECO:0000256" key="7">
    <source>
        <dbReference type="ARBA" id="ARBA00022679"/>
    </source>
</evidence>
<organism evidence="21 22">
    <name type="scientific">Pleuronectes platessa</name>
    <name type="common">European plaice</name>
    <dbReference type="NCBI Taxonomy" id="8262"/>
    <lineage>
        <taxon>Eukaryota</taxon>
        <taxon>Metazoa</taxon>
        <taxon>Chordata</taxon>
        <taxon>Craniata</taxon>
        <taxon>Vertebrata</taxon>
        <taxon>Euteleostomi</taxon>
        <taxon>Actinopterygii</taxon>
        <taxon>Neopterygii</taxon>
        <taxon>Teleostei</taxon>
        <taxon>Neoteleostei</taxon>
        <taxon>Acanthomorphata</taxon>
        <taxon>Carangaria</taxon>
        <taxon>Pleuronectiformes</taxon>
        <taxon>Pleuronectoidei</taxon>
        <taxon>Pleuronectidae</taxon>
        <taxon>Pleuronectes</taxon>
    </lineage>
</organism>
<evidence type="ECO:0000256" key="4">
    <source>
        <dbReference type="ARBA" id="ARBA00012197"/>
    </source>
</evidence>
<comment type="caution">
    <text evidence="21">The sequence shown here is derived from an EMBL/GenBank/DDBJ whole genome shotgun (WGS) entry which is preliminary data.</text>
</comment>
<keyword evidence="5" id="KW-0217">Developmental protein</keyword>
<evidence type="ECO:0000256" key="14">
    <source>
        <dbReference type="ARBA" id="ARBA00023157"/>
    </source>
</evidence>
<comment type="similarity">
    <text evidence="3">Belongs to the glycosyltransferase 31 family.</text>
</comment>
<keyword evidence="12" id="KW-0333">Golgi apparatus</keyword>
<comment type="cofactor">
    <cofactor evidence="1">
        <name>Mn(2+)</name>
        <dbReference type="ChEBI" id="CHEBI:29035"/>
    </cofactor>
</comment>
<comment type="subcellular location">
    <subcellularLocation>
        <location evidence="2">Golgi apparatus membrane</location>
        <topology evidence="2">Single-pass type II membrane protein</topology>
    </subcellularLocation>
</comment>
<evidence type="ECO:0000256" key="3">
    <source>
        <dbReference type="ARBA" id="ARBA00008661"/>
    </source>
</evidence>
<dbReference type="AlphaFoldDB" id="A0A9N7V0Q1"/>
<evidence type="ECO:0000313" key="22">
    <source>
        <dbReference type="Proteomes" id="UP001153269"/>
    </source>
</evidence>
<evidence type="ECO:0000259" key="20">
    <source>
        <dbReference type="Pfam" id="PF02434"/>
    </source>
</evidence>
<protein>
    <recommendedName>
        <fullName evidence="17">O-fucosylpeptide 3-beta-N-acetylglucosaminyltransferase</fullName>
        <ecNumber evidence="4">2.4.1.222</ecNumber>
    </recommendedName>
    <alternativeName>
        <fullName evidence="17">O-fucosylpeptide 3-beta-N-acetylglucosaminyltransferase</fullName>
    </alternativeName>
</protein>
<name>A0A9N7V0Q1_PLEPL</name>
<evidence type="ECO:0000256" key="5">
    <source>
        <dbReference type="ARBA" id="ARBA00022473"/>
    </source>
</evidence>
<dbReference type="PANTHER" id="PTHR10811">
    <property type="entry name" value="FRINGE-RELATED"/>
    <property type="match status" value="1"/>
</dbReference>
<sequence length="374" mass="40835">MRTHTGSSNPLTGPSAPGPRATAAAVTCLLAAGMLVVAVGNVSSGEPGGPPAAAATAGAGNGRAFSAYFRKLTRERRAISGPQRRSVTPGPVELLTPADLFIAVKTTGRYHRQRLDLLLETWISTHMHQTYVFTDGEDEELRKRMGSHLINTNCSAAHSRQALSCKMAQEYDTFIHSGKKWFCHVDDDNYVNVGSLLRLLSQFGHTEDVYIGRPSLERPIEATEKLGTAEMKQVSFWFATGGAGFCLSRGLALKMKPWASDGTFMSTAEHIRLPDDCTVGYIVEALLGVSLVRSALFHSHLENLGMVSDIHNQVTLSYGTVENHRNTVNVKGAFSVREDPTRFRSVHCLLYPDTPWCPGPWRLPQPPSRDGGMD</sequence>
<dbReference type="Proteomes" id="UP001153269">
    <property type="component" value="Unassembled WGS sequence"/>
</dbReference>
<evidence type="ECO:0000256" key="9">
    <source>
        <dbReference type="ARBA" id="ARBA00022723"/>
    </source>
</evidence>
<evidence type="ECO:0000256" key="6">
    <source>
        <dbReference type="ARBA" id="ARBA00022676"/>
    </source>
</evidence>